<dbReference type="InterPro" id="IPR027417">
    <property type="entry name" value="P-loop_NTPase"/>
</dbReference>
<sequence>MTKSQQINNIIEKRQPLVKRIENAEVQLQKLGLELQTLAQERDELSLRGELDDSELRAQLRKIDFATIQCEIVNELRALDKLRKRFSRKTLNIGVVGRARQGKSRLLQSLTGLSTVEIPDGELLQCTGVRSTIYHVQNTTTYAEVVFHSEQSFLEEIIAPYYEQLVLGLAPKTLQLFASNPPQPPSQKSSELNAKYEHLCKYHQHLDKYRSLLLSNSMQIESSQIREFVAQDTVDGKGAHYNYLAVKEVKIFCPFPNKEVGQLALVDMPGLGDTGIGDSERMIRTLGQDIDFVLFVRRPRTGGDDWFDFDTQLYDTANKALTELPIEDWSFMVLNRDSTNSALCEIFAEKMQVKHIKAKQTIIANCADQPEANNEILGSVLDYLINRIDVLDYQYSTACFDRVSLLQQQTNSAILNFSNIIDSLKSEDGMEEFNKRFSAFWDAFPVRLEDLLTELIEKRDCEDCHFRDDVDKLIQSCRNDKAIVPNQEEIEKLNKRYEGYRTAYEKSLQNIRTQLSIRFLSLETGLNRSLEEIKSQVIVALADQGLGELVARNNNEPIVASKFLKAVADLVPEKQQKIKFGFQLLANFDLVYRGLIQHRIRKHLDVLTANKTKYKFEPKLFDELLGKGQPPAERIVSNLNQAYIEAVNNCEKELKGLLREPSQAGFAIVEEFVDRVIRAKDVENEWRDFLWRERSKVWADAFRRMETLQELQKTARDLAERAKAINNANELSELHGIG</sequence>
<organism evidence="2 3">
    <name type="scientific">Phormidium tenue NIES-30</name>
    <dbReference type="NCBI Taxonomy" id="549789"/>
    <lineage>
        <taxon>Bacteria</taxon>
        <taxon>Bacillati</taxon>
        <taxon>Cyanobacteriota</taxon>
        <taxon>Cyanophyceae</taxon>
        <taxon>Oscillatoriophycideae</taxon>
        <taxon>Oscillatoriales</taxon>
        <taxon>Oscillatoriaceae</taxon>
        <taxon>Phormidium</taxon>
    </lineage>
</organism>
<dbReference type="SUPFAM" id="SSF52540">
    <property type="entry name" value="P-loop containing nucleoside triphosphate hydrolases"/>
    <property type="match status" value="1"/>
</dbReference>
<dbReference type="OrthoDB" id="530015at2"/>
<keyword evidence="1" id="KW-0175">Coiled coil</keyword>
<dbReference type="STRING" id="549789.NIES30_21940"/>
<evidence type="ECO:0008006" key="4">
    <source>
        <dbReference type="Google" id="ProtNLM"/>
    </source>
</evidence>
<evidence type="ECO:0000256" key="1">
    <source>
        <dbReference type="SAM" id="Coils"/>
    </source>
</evidence>
<dbReference type="Proteomes" id="UP000185557">
    <property type="component" value="Unassembled WGS sequence"/>
</dbReference>
<dbReference type="Gene3D" id="3.40.50.300">
    <property type="entry name" value="P-loop containing nucleotide triphosphate hydrolases"/>
    <property type="match status" value="1"/>
</dbReference>
<dbReference type="EMBL" id="MRCG01000021">
    <property type="protein sequence ID" value="OKH44677.1"/>
    <property type="molecule type" value="Genomic_DNA"/>
</dbReference>
<comment type="caution">
    <text evidence="2">The sequence shown here is derived from an EMBL/GenBank/DDBJ whole genome shotgun (WGS) entry which is preliminary data.</text>
</comment>
<reference evidence="2 3" key="1">
    <citation type="submission" date="2016-11" db="EMBL/GenBank/DDBJ databases">
        <title>Draft Genome Sequences of Nine Cyanobacterial Strains from Diverse Habitats.</title>
        <authorList>
            <person name="Zhu T."/>
            <person name="Hou S."/>
            <person name="Lu X."/>
            <person name="Hess W.R."/>
        </authorList>
    </citation>
    <scope>NUCLEOTIDE SEQUENCE [LARGE SCALE GENOMIC DNA]</scope>
    <source>
        <strain evidence="2 3">NIES-30</strain>
    </source>
</reference>
<evidence type="ECO:0000313" key="3">
    <source>
        <dbReference type="Proteomes" id="UP000185557"/>
    </source>
</evidence>
<dbReference type="AlphaFoldDB" id="A0A1U7IZW0"/>
<name>A0A1U7IZW0_9CYAN</name>
<accession>A0A1U7IZW0</accession>
<evidence type="ECO:0000313" key="2">
    <source>
        <dbReference type="EMBL" id="OKH44677.1"/>
    </source>
</evidence>
<feature type="coiled-coil region" evidence="1">
    <location>
        <begin position="21"/>
        <end position="48"/>
    </location>
</feature>
<dbReference type="RefSeq" id="WP_073610593.1">
    <property type="nucleotide sequence ID" value="NZ_MRCG01000021.1"/>
</dbReference>
<gene>
    <name evidence="2" type="ORF">NIES30_21940</name>
</gene>
<protein>
    <recommendedName>
        <fullName evidence="4">Dynamin family protein</fullName>
    </recommendedName>
</protein>
<keyword evidence="3" id="KW-1185">Reference proteome</keyword>
<proteinExistence type="predicted"/>